<dbReference type="Pfam" id="PF20147">
    <property type="entry name" value="Crinkler"/>
    <property type="match status" value="1"/>
</dbReference>
<dbReference type="GO" id="GO:0005576">
    <property type="term" value="C:extracellular region"/>
    <property type="evidence" value="ECO:0007669"/>
    <property type="project" value="UniProtKB-SubCell"/>
</dbReference>
<feature type="domain" description="Crinkler effector protein N-terminal" evidence="4">
    <location>
        <begin position="2"/>
        <end position="107"/>
    </location>
</feature>
<proteinExistence type="predicted"/>
<protein>
    <recommendedName>
        <fullName evidence="4">Crinkler effector protein N-terminal domain-containing protein</fullName>
    </recommendedName>
</protein>
<gene>
    <name evidence="5" type="ORF">THRCLA_23289</name>
</gene>
<keyword evidence="3" id="KW-0964">Secreted</keyword>
<name>A0A1V9Y805_9STRA</name>
<dbReference type="Proteomes" id="UP000243217">
    <property type="component" value="Unassembled WGS sequence"/>
</dbReference>
<dbReference type="GO" id="GO:0043657">
    <property type="term" value="C:host cell"/>
    <property type="evidence" value="ECO:0007669"/>
    <property type="project" value="UniProtKB-SubCell"/>
</dbReference>
<dbReference type="InterPro" id="IPR045379">
    <property type="entry name" value="Crinkler_N"/>
</dbReference>
<comment type="subcellular location">
    <subcellularLocation>
        <location evidence="1">Host cell</location>
    </subcellularLocation>
    <subcellularLocation>
        <location evidence="2">Secreted</location>
    </subcellularLocation>
</comment>
<evidence type="ECO:0000313" key="5">
    <source>
        <dbReference type="EMBL" id="OQR81847.1"/>
    </source>
</evidence>
<keyword evidence="6" id="KW-1185">Reference proteome</keyword>
<comment type="caution">
    <text evidence="5">The sequence shown here is derived from an EMBL/GenBank/DDBJ whole genome shotgun (WGS) entry which is preliminary data.</text>
</comment>
<evidence type="ECO:0000256" key="1">
    <source>
        <dbReference type="ARBA" id="ARBA00004340"/>
    </source>
</evidence>
<accession>A0A1V9Y805</accession>
<organism evidence="5 6">
    <name type="scientific">Thraustotheca clavata</name>
    <dbReference type="NCBI Taxonomy" id="74557"/>
    <lineage>
        <taxon>Eukaryota</taxon>
        <taxon>Sar</taxon>
        <taxon>Stramenopiles</taxon>
        <taxon>Oomycota</taxon>
        <taxon>Saprolegniomycetes</taxon>
        <taxon>Saprolegniales</taxon>
        <taxon>Achlyaceae</taxon>
        <taxon>Thraustotheca</taxon>
    </lineage>
</organism>
<reference evidence="5 6" key="1">
    <citation type="journal article" date="2014" name="Genome Biol. Evol.">
        <title>The secreted proteins of Achlya hypogyna and Thraustotheca clavata identify the ancestral oomycete secretome and reveal gene acquisitions by horizontal gene transfer.</title>
        <authorList>
            <person name="Misner I."/>
            <person name="Blouin N."/>
            <person name="Leonard G."/>
            <person name="Richards T.A."/>
            <person name="Lane C.E."/>
        </authorList>
    </citation>
    <scope>NUCLEOTIDE SEQUENCE [LARGE SCALE GENOMIC DNA]</scope>
    <source>
        <strain evidence="5 6">ATCC 34112</strain>
    </source>
</reference>
<dbReference type="AlphaFoldDB" id="A0A1V9Y805"/>
<dbReference type="EMBL" id="JNBS01004885">
    <property type="protein sequence ID" value="OQR81847.1"/>
    <property type="molecule type" value="Genomic_DNA"/>
</dbReference>
<sequence length="288" mass="33210">MLELCCVHVMKGIRFVVEVDPRYRVDNLKIKIKEKIPKSITCDEPDIDLYLAGNDEKWLHTDFTLEQILVLINKERLMDPFAIKFHYFNNEGKIYPKYDDTKVHVLIDSPAANDQEDALAPNNKKQSLEEVQISSRIVDTKPTLMDNGSTDRWLMELNKHQITQCHLPLVAELEGFIQQELPVKISITEEMYKAWSVMIKPQSPALMKKLFQVSDLEPCMDYMLDILRFVVGLVCHPGDTESSFHSFWDTLIRNTLDYTNIDKSNRGSNRTASTGPNRPDLFFVADSV</sequence>
<evidence type="ECO:0000256" key="3">
    <source>
        <dbReference type="ARBA" id="ARBA00022525"/>
    </source>
</evidence>
<evidence type="ECO:0000256" key="2">
    <source>
        <dbReference type="ARBA" id="ARBA00004613"/>
    </source>
</evidence>
<evidence type="ECO:0000259" key="4">
    <source>
        <dbReference type="Pfam" id="PF20147"/>
    </source>
</evidence>
<evidence type="ECO:0000313" key="6">
    <source>
        <dbReference type="Proteomes" id="UP000243217"/>
    </source>
</evidence>